<comment type="caution">
    <text evidence="1">The sequence shown here is derived from an EMBL/GenBank/DDBJ whole genome shotgun (WGS) entry which is preliminary data.</text>
</comment>
<dbReference type="EMBL" id="CM042011">
    <property type="protein sequence ID" value="KAI3766219.1"/>
    <property type="molecule type" value="Genomic_DNA"/>
</dbReference>
<protein>
    <submittedName>
        <fullName evidence="1">Uncharacterized protein</fullName>
    </submittedName>
</protein>
<gene>
    <name evidence="1" type="ORF">L2E82_16271</name>
</gene>
<organism evidence="1 2">
    <name type="scientific">Cichorium intybus</name>
    <name type="common">Chicory</name>
    <dbReference type="NCBI Taxonomy" id="13427"/>
    <lineage>
        <taxon>Eukaryota</taxon>
        <taxon>Viridiplantae</taxon>
        <taxon>Streptophyta</taxon>
        <taxon>Embryophyta</taxon>
        <taxon>Tracheophyta</taxon>
        <taxon>Spermatophyta</taxon>
        <taxon>Magnoliopsida</taxon>
        <taxon>eudicotyledons</taxon>
        <taxon>Gunneridae</taxon>
        <taxon>Pentapetalae</taxon>
        <taxon>asterids</taxon>
        <taxon>campanulids</taxon>
        <taxon>Asterales</taxon>
        <taxon>Asteraceae</taxon>
        <taxon>Cichorioideae</taxon>
        <taxon>Cichorieae</taxon>
        <taxon>Cichoriinae</taxon>
        <taxon>Cichorium</taxon>
    </lineage>
</organism>
<reference evidence="1 2" key="2">
    <citation type="journal article" date="2022" name="Mol. Ecol. Resour.">
        <title>The genomes of chicory, endive, great burdock and yacon provide insights into Asteraceae paleo-polyploidization history and plant inulin production.</title>
        <authorList>
            <person name="Fan W."/>
            <person name="Wang S."/>
            <person name="Wang H."/>
            <person name="Wang A."/>
            <person name="Jiang F."/>
            <person name="Liu H."/>
            <person name="Zhao H."/>
            <person name="Xu D."/>
            <person name="Zhang Y."/>
        </authorList>
    </citation>
    <scope>NUCLEOTIDE SEQUENCE [LARGE SCALE GENOMIC DNA]</scope>
    <source>
        <strain evidence="2">cv. Punajuju</strain>
        <tissue evidence="1">Leaves</tissue>
    </source>
</reference>
<proteinExistence type="predicted"/>
<evidence type="ECO:0000313" key="1">
    <source>
        <dbReference type="EMBL" id="KAI3766219.1"/>
    </source>
</evidence>
<accession>A0ACB9F547</accession>
<dbReference type="Proteomes" id="UP001055811">
    <property type="component" value="Linkage Group LG03"/>
</dbReference>
<name>A0ACB9F547_CICIN</name>
<keyword evidence="2" id="KW-1185">Reference proteome</keyword>
<reference evidence="2" key="1">
    <citation type="journal article" date="2022" name="Mol. Ecol. Resour.">
        <title>The genomes of chicory, endive, great burdock and yacon provide insights into Asteraceae palaeo-polyploidization history and plant inulin production.</title>
        <authorList>
            <person name="Fan W."/>
            <person name="Wang S."/>
            <person name="Wang H."/>
            <person name="Wang A."/>
            <person name="Jiang F."/>
            <person name="Liu H."/>
            <person name="Zhao H."/>
            <person name="Xu D."/>
            <person name="Zhang Y."/>
        </authorList>
    </citation>
    <scope>NUCLEOTIDE SEQUENCE [LARGE SCALE GENOMIC DNA]</scope>
    <source>
        <strain evidence="2">cv. Punajuju</strain>
    </source>
</reference>
<sequence length="160" mass="17983">MPMSQTSQTLAQFYISKRQIGKQMRSKKSVSAIGKGKVTPVQVAFIIDRYDNKFVRTRSAFRSEASHLIAKSPVNEAPKSLLTLGDMSKAKREFKMELGKHGIQINFVSSYLIPGQIGERFGFHKQSTGLVGQKSMNKGKLSCFLMLLALMKQKKNLRKL</sequence>
<evidence type="ECO:0000313" key="2">
    <source>
        <dbReference type="Proteomes" id="UP001055811"/>
    </source>
</evidence>